<dbReference type="SMART" id="SM00342">
    <property type="entry name" value="HTH_ARAC"/>
    <property type="match status" value="1"/>
</dbReference>
<dbReference type="InterPro" id="IPR011256">
    <property type="entry name" value="Reg_factor_effector_dom_sf"/>
</dbReference>
<feature type="domain" description="HTH araC/xylS-type" evidence="4">
    <location>
        <begin position="10"/>
        <end position="108"/>
    </location>
</feature>
<keyword evidence="3" id="KW-0804">Transcription</keyword>
<dbReference type="InterPro" id="IPR009057">
    <property type="entry name" value="Homeodomain-like_sf"/>
</dbReference>
<keyword evidence="1" id="KW-0805">Transcription regulation</keyword>
<protein>
    <submittedName>
        <fullName evidence="5">AraC family transcriptional regulator</fullName>
    </submittedName>
</protein>
<dbReference type="PRINTS" id="PR00032">
    <property type="entry name" value="HTHARAC"/>
</dbReference>
<reference evidence="5" key="1">
    <citation type="submission" date="2023-05" db="EMBL/GenBank/DDBJ databases">
        <title>Comparative genomics of Bacillaceae isolates and their secondary metabolite potential.</title>
        <authorList>
            <person name="Song L."/>
            <person name="Nielsen L.J."/>
            <person name="Mohite O."/>
            <person name="Xu X."/>
            <person name="Weber T."/>
            <person name="Kovacs A.T."/>
        </authorList>
    </citation>
    <scope>NUCLEOTIDE SEQUENCE</scope>
    <source>
        <strain evidence="5">B2_4</strain>
    </source>
</reference>
<dbReference type="SUPFAM" id="SSF55136">
    <property type="entry name" value="Probable bacterial effector-binding domain"/>
    <property type="match status" value="1"/>
</dbReference>
<dbReference type="PROSITE" id="PS00041">
    <property type="entry name" value="HTH_ARAC_FAMILY_1"/>
    <property type="match status" value="1"/>
</dbReference>
<dbReference type="EMBL" id="CP126084">
    <property type="protein sequence ID" value="WHX48934.1"/>
    <property type="molecule type" value="Genomic_DNA"/>
</dbReference>
<dbReference type="SUPFAM" id="SSF46689">
    <property type="entry name" value="Homeodomain-like"/>
    <property type="match status" value="2"/>
</dbReference>
<dbReference type="Pfam" id="PF14526">
    <property type="entry name" value="Cass2"/>
    <property type="match status" value="1"/>
</dbReference>
<dbReference type="GO" id="GO:0003700">
    <property type="term" value="F:DNA-binding transcription factor activity"/>
    <property type="evidence" value="ECO:0007669"/>
    <property type="project" value="InterPro"/>
</dbReference>
<dbReference type="Proteomes" id="UP001177943">
    <property type="component" value="Chromosome"/>
</dbReference>
<name>A0AA95I7J7_9BACL</name>
<proteinExistence type="predicted"/>
<dbReference type="KEGG" id="pwn:QNH46_23280"/>
<dbReference type="GO" id="GO:0043565">
    <property type="term" value="F:sequence-specific DNA binding"/>
    <property type="evidence" value="ECO:0007669"/>
    <property type="project" value="InterPro"/>
</dbReference>
<dbReference type="AlphaFoldDB" id="A0AA95I7J7"/>
<evidence type="ECO:0000256" key="2">
    <source>
        <dbReference type="ARBA" id="ARBA00023125"/>
    </source>
</evidence>
<evidence type="ECO:0000313" key="6">
    <source>
        <dbReference type="Proteomes" id="UP001177943"/>
    </source>
</evidence>
<evidence type="ECO:0000256" key="3">
    <source>
        <dbReference type="ARBA" id="ARBA00023163"/>
    </source>
</evidence>
<dbReference type="Pfam" id="PF12833">
    <property type="entry name" value="HTH_18"/>
    <property type="match status" value="1"/>
</dbReference>
<gene>
    <name evidence="5" type="ORF">QNH46_23280</name>
</gene>
<evidence type="ECO:0000313" key="5">
    <source>
        <dbReference type="EMBL" id="WHX48934.1"/>
    </source>
</evidence>
<keyword evidence="2" id="KW-0238">DNA-binding</keyword>
<dbReference type="PANTHER" id="PTHR47504">
    <property type="entry name" value="RIGHT ORIGIN-BINDING PROTEIN"/>
    <property type="match status" value="1"/>
</dbReference>
<organism evidence="5 6">
    <name type="scientific">Paenibacillus woosongensis</name>
    <dbReference type="NCBI Taxonomy" id="307580"/>
    <lineage>
        <taxon>Bacteria</taxon>
        <taxon>Bacillati</taxon>
        <taxon>Bacillota</taxon>
        <taxon>Bacilli</taxon>
        <taxon>Bacillales</taxon>
        <taxon>Paenibacillaceae</taxon>
        <taxon>Paenibacillus</taxon>
    </lineage>
</organism>
<dbReference type="Gene3D" id="1.10.10.60">
    <property type="entry name" value="Homeodomain-like"/>
    <property type="match status" value="2"/>
</dbReference>
<dbReference type="InterPro" id="IPR010499">
    <property type="entry name" value="AraC_E-bd"/>
</dbReference>
<evidence type="ECO:0000259" key="4">
    <source>
        <dbReference type="PROSITE" id="PS01124"/>
    </source>
</evidence>
<accession>A0AA95I7J7</accession>
<dbReference type="InterPro" id="IPR018060">
    <property type="entry name" value="HTH_AraC"/>
</dbReference>
<dbReference type="InterPro" id="IPR018062">
    <property type="entry name" value="HTH_AraC-typ_CS"/>
</dbReference>
<dbReference type="PROSITE" id="PS01124">
    <property type="entry name" value="HTH_ARAC_FAMILY_2"/>
    <property type="match status" value="1"/>
</dbReference>
<dbReference type="SMART" id="SM00871">
    <property type="entry name" value="AraC_E_bind"/>
    <property type="match status" value="1"/>
</dbReference>
<dbReference type="PANTHER" id="PTHR47504:SF5">
    <property type="entry name" value="RIGHT ORIGIN-BINDING PROTEIN"/>
    <property type="match status" value="1"/>
</dbReference>
<dbReference type="Gene3D" id="3.20.80.10">
    <property type="entry name" value="Regulatory factor, effector binding domain"/>
    <property type="match status" value="1"/>
</dbReference>
<sequence>MYLEGLLRIKQALELIEQRLEGRLSIDEIAKAACVSPFHFQRMFLILTGMTVAEYTRKRKLTLAAQELATTSSKVIDVALKYGYDSPESFTKAFRKIHGVPPSEARRPGIRLKAFPRISFHLSLKGDQDMDYKMIDKEAFNVIGMPIEVKCDDKGQISRFWQECHQNGSIGKLSSLGNGGNFLGACMNMQPETGDFTYMIAVPTDLNASVEGFSLATIPRSTWAVFNAVGPVPGAIQHVFERIFQEWFPATGYEVASDVPELEVYSPGDISAEDYLCEIWIPINRK</sequence>
<evidence type="ECO:0000256" key="1">
    <source>
        <dbReference type="ARBA" id="ARBA00023015"/>
    </source>
</evidence>
<dbReference type="InterPro" id="IPR050959">
    <property type="entry name" value="MarA-like"/>
</dbReference>
<dbReference type="RefSeq" id="WP_283926229.1">
    <property type="nucleotide sequence ID" value="NZ_CP126084.1"/>
</dbReference>
<dbReference type="InterPro" id="IPR029441">
    <property type="entry name" value="Cass2"/>
</dbReference>
<dbReference type="InterPro" id="IPR020449">
    <property type="entry name" value="Tscrpt_reg_AraC-type_HTH"/>
</dbReference>